<comment type="caution">
    <text evidence="1">The sequence shown here is derived from an EMBL/GenBank/DDBJ whole genome shotgun (WGS) entry which is preliminary data.</text>
</comment>
<evidence type="ECO:0000313" key="1">
    <source>
        <dbReference type="EMBL" id="KAG8013330.1"/>
    </source>
</evidence>
<evidence type="ECO:0000313" key="2">
    <source>
        <dbReference type="Proteomes" id="UP000805704"/>
    </source>
</evidence>
<gene>
    <name evidence="1" type="ORF">GBF38_021640</name>
</gene>
<name>A0ACB7FGE8_NIBAL</name>
<reference evidence="1" key="1">
    <citation type="submission" date="2020-04" db="EMBL/GenBank/DDBJ databases">
        <title>A chromosome-scale assembly and high-density genetic map of the yellow drum (Nibea albiflora) genome.</title>
        <authorList>
            <person name="Xu D."/>
            <person name="Zhang W."/>
            <person name="Chen R."/>
            <person name="Tan P."/>
            <person name="Wang L."/>
            <person name="Song H."/>
            <person name="Tian L."/>
            <person name="Zhu Q."/>
            <person name="Wang B."/>
        </authorList>
    </citation>
    <scope>NUCLEOTIDE SEQUENCE</scope>
    <source>
        <strain evidence="1">ZJHYS-2018</strain>
    </source>
</reference>
<protein>
    <submittedName>
        <fullName evidence="1">Uncharacterized protein</fullName>
    </submittedName>
</protein>
<organism evidence="1 2">
    <name type="scientific">Nibea albiflora</name>
    <name type="common">Yellow drum</name>
    <name type="synonym">Corvina albiflora</name>
    <dbReference type="NCBI Taxonomy" id="240163"/>
    <lineage>
        <taxon>Eukaryota</taxon>
        <taxon>Metazoa</taxon>
        <taxon>Chordata</taxon>
        <taxon>Craniata</taxon>
        <taxon>Vertebrata</taxon>
        <taxon>Euteleostomi</taxon>
        <taxon>Actinopterygii</taxon>
        <taxon>Neopterygii</taxon>
        <taxon>Teleostei</taxon>
        <taxon>Neoteleostei</taxon>
        <taxon>Acanthomorphata</taxon>
        <taxon>Eupercaria</taxon>
        <taxon>Sciaenidae</taxon>
        <taxon>Nibea</taxon>
    </lineage>
</organism>
<dbReference type="EMBL" id="CM024799">
    <property type="protein sequence ID" value="KAG8013330.1"/>
    <property type="molecule type" value="Genomic_DNA"/>
</dbReference>
<accession>A0ACB7FGE8</accession>
<proteinExistence type="predicted"/>
<sequence>MQDDGTQNSGAGTTPHRSDDQQDANAASSSSPETFGSGEAALPPVDTIRKQYYGGQRSQVSGSLS</sequence>
<dbReference type="Proteomes" id="UP000805704">
    <property type="component" value="Chromosome 11"/>
</dbReference>
<keyword evidence="2" id="KW-1185">Reference proteome</keyword>